<evidence type="ECO:0000256" key="1">
    <source>
        <dbReference type="SAM" id="SignalP"/>
    </source>
</evidence>
<proteinExistence type="predicted"/>
<feature type="chain" id="PRO_5015671050" description="Lipoprotein" evidence="1">
    <location>
        <begin position="34"/>
        <end position="181"/>
    </location>
</feature>
<dbReference type="EMBL" id="PSXY01000016">
    <property type="protein sequence ID" value="PPF66901.1"/>
    <property type="molecule type" value="Genomic_DNA"/>
</dbReference>
<evidence type="ECO:0000313" key="2">
    <source>
        <dbReference type="EMBL" id="PPF66901.1"/>
    </source>
</evidence>
<sequence length="181" mass="19451">MHERPRHRPRRVTGTLSGSLALLLLSCVLSGCAAPEAPTPQGPPTPALSQEQRDDEAFRDLLTGFLDLPFQGEAADDLHPFLTGTAYEDEMREVDRYQAAQQEVVGKDTYSGFSVTARGKDFMVAQACLDVSGTRIIDADGRDVTPSRSSTVSLQLKAVRGDDGAWAISDMVPNDAVLACG</sequence>
<accession>A0A2S5VSM8</accession>
<dbReference type="PROSITE" id="PS51257">
    <property type="entry name" value="PROKAR_LIPOPROTEIN"/>
    <property type="match status" value="1"/>
</dbReference>
<dbReference type="Proteomes" id="UP000239241">
    <property type="component" value="Unassembled WGS sequence"/>
</dbReference>
<dbReference type="AlphaFoldDB" id="A0A2S5VSM8"/>
<reference evidence="2 3" key="1">
    <citation type="submission" date="2018-02" db="EMBL/GenBank/DDBJ databases">
        <title>Bacteriophage NCPPB3778 and a type I-E CRISPR drive the evolution of the US Biological Select Agent, Rathayibacter toxicus.</title>
        <authorList>
            <person name="Davis E.W.II."/>
            <person name="Tabima J.F."/>
            <person name="Weisberg A.J."/>
            <person name="Lopes L.D."/>
            <person name="Wiseman M.S."/>
            <person name="Wiseman M.S."/>
            <person name="Pupko T."/>
            <person name="Belcher M.S."/>
            <person name="Sechler A.J."/>
            <person name="Tancos M.A."/>
            <person name="Schroeder B.K."/>
            <person name="Murray T.D."/>
            <person name="Luster D.G."/>
            <person name="Schneider W.L."/>
            <person name="Rogers E."/>
            <person name="Andreote F.D."/>
            <person name="Grunwald N.J."/>
            <person name="Putnam M.L."/>
            <person name="Chang J.H."/>
        </authorList>
    </citation>
    <scope>NUCLEOTIDE SEQUENCE [LARGE SCALE GENOMIC DNA]</scope>
    <source>
        <strain evidence="2 3">AY1B3</strain>
    </source>
</reference>
<organism evidence="2 3">
    <name type="scientific">Clavibacter michiganensis</name>
    <dbReference type="NCBI Taxonomy" id="28447"/>
    <lineage>
        <taxon>Bacteria</taxon>
        <taxon>Bacillati</taxon>
        <taxon>Actinomycetota</taxon>
        <taxon>Actinomycetes</taxon>
        <taxon>Micrococcales</taxon>
        <taxon>Microbacteriaceae</taxon>
        <taxon>Clavibacter</taxon>
    </lineage>
</organism>
<name>A0A2S5VSM8_9MICO</name>
<feature type="signal peptide" evidence="1">
    <location>
        <begin position="1"/>
        <end position="33"/>
    </location>
</feature>
<evidence type="ECO:0000313" key="3">
    <source>
        <dbReference type="Proteomes" id="UP000239241"/>
    </source>
</evidence>
<gene>
    <name evidence="2" type="ORF">C5E16_10335</name>
</gene>
<keyword evidence="1" id="KW-0732">Signal</keyword>
<protein>
    <recommendedName>
        <fullName evidence="4">Lipoprotein</fullName>
    </recommendedName>
</protein>
<evidence type="ECO:0008006" key="4">
    <source>
        <dbReference type="Google" id="ProtNLM"/>
    </source>
</evidence>
<comment type="caution">
    <text evidence="2">The sequence shown here is derived from an EMBL/GenBank/DDBJ whole genome shotgun (WGS) entry which is preliminary data.</text>
</comment>